<organism evidence="3">
    <name type="scientific">uncultured Chloroflexia bacterium</name>
    <dbReference type="NCBI Taxonomy" id="1672391"/>
    <lineage>
        <taxon>Bacteria</taxon>
        <taxon>Bacillati</taxon>
        <taxon>Chloroflexota</taxon>
        <taxon>Chloroflexia</taxon>
        <taxon>environmental samples</taxon>
    </lineage>
</organism>
<evidence type="ECO:0000256" key="2">
    <source>
        <dbReference type="SAM" id="Coils"/>
    </source>
</evidence>
<keyword evidence="2" id="KW-0175">Coiled coil</keyword>
<accession>A0A6J4JJQ8</accession>
<evidence type="ECO:0000256" key="1">
    <source>
        <dbReference type="ARBA" id="ARBA00043985"/>
    </source>
</evidence>
<dbReference type="InterPro" id="IPR007157">
    <property type="entry name" value="PspA_VIPP1"/>
</dbReference>
<proteinExistence type="inferred from homology"/>
<dbReference type="Pfam" id="PF04012">
    <property type="entry name" value="PspA_IM30"/>
    <property type="match status" value="1"/>
</dbReference>
<dbReference type="EMBL" id="CADCTK010000752">
    <property type="protein sequence ID" value="CAA9279094.1"/>
    <property type="molecule type" value="Genomic_DNA"/>
</dbReference>
<dbReference type="PANTHER" id="PTHR31088">
    <property type="entry name" value="MEMBRANE-ASSOCIATED PROTEIN VIPP1, CHLOROPLASTIC"/>
    <property type="match status" value="1"/>
</dbReference>
<name>A0A6J4JJQ8_9CHLR</name>
<dbReference type="AlphaFoldDB" id="A0A6J4JJQ8"/>
<comment type="similarity">
    <text evidence="1">Belongs to the PspA/Vipp/IM30 family.</text>
</comment>
<reference evidence="3" key="1">
    <citation type="submission" date="2020-02" db="EMBL/GenBank/DDBJ databases">
        <authorList>
            <person name="Meier V. D."/>
        </authorList>
    </citation>
    <scope>NUCLEOTIDE SEQUENCE</scope>
    <source>
        <strain evidence="3">AVDCRST_MAG26</strain>
    </source>
</reference>
<gene>
    <name evidence="3" type="ORF">AVDCRST_MAG26-3242</name>
</gene>
<feature type="coiled-coil region" evidence="2">
    <location>
        <begin position="99"/>
        <end position="140"/>
    </location>
</feature>
<sequence length="224" mass="25115">MLARIRDLVSANLNSMLDRAEDPEKMVNEYLRQLTENLNEAKISVAGAMADETKLHSKMVEHQAQADQWQSKAQAALGAGDEELARAALSRKLQAQKMADGYRQQYEAQDQQVEELQEALIKLESRIAEARSKRELIIAKQNRAQTQEAIQRTVAGLGNITAMDRLGQLEERVDDRLNRADALDRLNRGTLEARFEELEGDQELDAELAALKRSMGQGSNQTQA</sequence>
<protein>
    <submittedName>
        <fullName evidence="3">Suppressor of sigma54-dependent transcription, PspA-like</fullName>
    </submittedName>
</protein>
<dbReference type="PANTHER" id="PTHR31088:SF6">
    <property type="entry name" value="PHAGE SHOCK PROTEIN A"/>
    <property type="match status" value="1"/>
</dbReference>
<evidence type="ECO:0000313" key="3">
    <source>
        <dbReference type="EMBL" id="CAA9279094.1"/>
    </source>
</evidence>